<proteinExistence type="predicted"/>
<accession>A0A3P6P9B7</accession>
<protein>
    <submittedName>
        <fullName evidence="1">Uncharacterized protein</fullName>
    </submittedName>
</protein>
<sequence length="74" mass="8719">MLNNSRSTIFRSLMSSIRMKDMVFGSHETSLLKLDSERDFYMTVCTDDMKLSHQDNIIQVQLSSLNQKQWVNHH</sequence>
<keyword evidence="2" id="KW-1185">Reference proteome</keyword>
<organism evidence="1 2">
    <name type="scientific">Anisakis simplex</name>
    <name type="common">Herring worm</name>
    <dbReference type="NCBI Taxonomy" id="6269"/>
    <lineage>
        <taxon>Eukaryota</taxon>
        <taxon>Metazoa</taxon>
        <taxon>Ecdysozoa</taxon>
        <taxon>Nematoda</taxon>
        <taxon>Chromadorea</taxon>
        <taxon>Rhabditida</taxon>
        <taxon>Spirurina</taxon>
        <taxon>Ascaridomorpha</taxon>
        <taxon>Ascaridoidea</taxon>
        <taxon>Anisakidae</taxon>
        <taxon>Anisakis</taxon>
        <taxon>Anisakis simplex complex</taxon>
    </lineage>
</organism>
<reference evidence="1 2" key="1">
    <citation type="submission" date="2018-11" db="EMBL/GenBank/DDBJ databases">
        <authorList>
            <consortium name="Pathogen Informatics"/>
        </authorList>
    </citation>
    <scope>NUCLEOTIDE SEQUENCE [LARGE SCALE GENOMIC DNA]</scope>
</reference>
<dbReference type="EMBL" id="UYRR01011389">
    <property type="protein sequence ID" value="VDK25903.1"/>
    <property type="molecule type" value="Genomic_DNA"/>
</dbReference>
<gene>
    <name evidence="1" type="ORF">ASIM_LOCUS5676</name>
</gene>
<evidence type="ECO:0000313" key="1">
    <source>
        <dbReference type="EMBL" id="VDK25903.1"/>
    </source>
</evidence>
<evidence type="ECO:0000313" key="2">
    <source>
        <dbReference type="Proteomes" id="UP000267096"/>
    </source>
</evidence>
<dbReference type="AlphaFoldDB" id="A0A3P6P9B7"/>
<name>A0A3P6P9B7_ANISI</name>
<dbReference type="Proteomes" id="UP000267096">
    <property type="component" value="Unassembled WGS sequence"/>
</dbReference>